<dbReference type="GO" id="GO:0015562">
    <property type="term" value="F:efflux transmembrane transporter activity"/>
    <property type="evidence" value="ECO:0007669"/>
    <property type="project" value="InterPro"/>
</dbReference>
<evidence type="ECO:0000256" key="10">
    <source>
        <dbReference type="SAM" id="SignalP"/>
    </source>
</evidence>
<dbReference type="InterPro" id="IPR010130">
    <property type="entry name" value="T1SS_OMP_TolC"/>
</dbReference>
<evidence type="ECO:0000256" key="5">
    <source>
        <dbReference type="ARBA" id="ARBA00022692"/>
    </source>
</evidence>
<feature type="compositionally biased region" description="Polar residues" evidence="9">
    <location>
        <begin position="489"/>
        <end position="500"/>
    </location>
</feature>
<accession>A0A2A2SH16</accession>
<feature type="chain" id="PRO_5012313605" description="Type I secretion protein TolC" evidence="10">
    <location>
        <begin position="22"/>
        <end position="530"/>
    </location>
</feature>
<feature type="coiled-coil region" evidence="8">
    <location>
        <begin position="203"/>
        <end position="230"/>
    </location>
</feature>
<evidence type="ECO:0000256" key="2">
    <source>
        <dbReference type="ARBA" id="ARBA00007613"/>
    </source>
</evidence>
<evidence type="ECO:0000313" key="12">
    <source>
        <dbReference type="Proteomes" id="UP000218151"/>
    </source>
</evidence>
<dbReference type="PANTHER" id="PTHR30026">
    <property type="entry name" value="OUTER MEMBRANE PROTEIN TOLC"/>
    <property type="match status" value="1"/>
</dbReference>
<evidence type="ECO:0000256" key="9">
    <source>
        <dbReference type="SAM" id="MobiDB-lite"/>
    </source>
</evidence>
<dbReference type="NCBIfam" id="TIGR01844">
    <property type="entry name" value="type_I_sec_TolC"/>
    <property type="match status" value="1"/>
</dbReference>
<dbReference type="GO" id="GO:1990281">
    <property type="term" value="C:efflux pump complex"/>
    <property type="evidence" value="ECO:0007669"/>
    <property type="project" value="TreeGrafter"/>
</dbReference>
<dbReference type="AlphaFoldDB" id="A0A2A2SH16"/>
<reference evidence="12" key="1">
    <citation type="submission" date="2017-09" db="EMBL/GenBank/DDBJ databases">
        <authorList>
            <person name="Feng G."/>
            <person name="Zhu H."/>
        </authorList>
    </citation>
    <scope>NUCLEOTIDE SEQUENCE [LARGE SCALE GENOMIC DNA]</scope>
    <source>
        <strain evidence="12">1PNM-20</strain>
    </source>
</reference>
<organism evidence="11 12">
    <name type="scientific">Sphingomonas lenta</name>
    <dbReference type="NCBI Taxonomy" id="1141887"/>
    <lineage>
        <taxon>Bacteria</taxon>
        <taxon>Pseudomonadati</taxon>
        <taxon>Pseudomonadota</taxon>
        <taxon>Alphaproteobacteria</taxon>
        <taxon>Sphingomonadales</taxon>
        <taxon>Sphingomonadaceae</taxon>
        <taxon>Sphingomonas</taxon>
    </lineage>
</organism>
<keyword evidence="4" id="KW-1134">Transmembrane beta strand</keyword>
<keyword evidence="10" id="KW-0732">Signal</keyword>
<comment type="subcellular location">
    <subcellularLocation>
        <location evidence="1">Cell outer membrane</location>
    </subcellularLocation>
</comment>
<feature type="region of interest" description="Disordered" evidence="9">
    <location>
        <begin position="18"/>
        <end position="41"/>
    </location>
</feature>
<dbReference type="InterPro" id="IPR003423">
    <property type="entry name" value="OMP_efflux"/>
</dbReference>
<evidence type="ECO:0000256" key="8">
    <source>
        <dbReference type="SAM" id="Coils"/>
    </source>
</evidence>
<protein>
    <recommendedName>
        <fullName evidence="13">Type I secretion protein TolC</fullName>
    </recommendedName>
</protein>
<dbReference type="OrthoDB" id="9789368at2"/>
<keyword evidence="6" id="KW-0472">Membrane</keyword>
<name>A0A2A2SH16_9SPHN</name>
<dbReference type="GO" id="GO:0009279">
    <property type="term" value="C:cell outer membrane"/>
    <property type="evidence" value="ECO:0007669"/>
    <property type="project" value="UniProtKB-SubCell"/>
</dbReference>
<evidence type="ECO:0000256" key="6">
    <source>
        <dbReference type="ARBA" id="ARBA00023136"/>
    </source>
</evidence>
<dbReference type="Pfam" id="PF02321">
    <property type="entry name" value="OEP"/>
    <property type="match status" value="2"/>
</dbReference>
<keyword evidence="12" id="KW-1185">Reference proteome</keyword>
<dbReference type="InterPro" id="IPR051906">
    <property type="entry name" value="TolC-like"/>
</dbReference>
<feature type="signal peptide" evidence="10">
    <location>
        <begin position="1"/>
        <end position="21"/>
    </location>
</feature>
<gene>
    <name evidence="11" type="ORF">CKY28_03720</name>
</gene>
<evidence type="ECO:0000313" key="11">
    <source>
        <dbReference type="EMBL" id="PAX08502.1"/>
    </source>
</evidence>
<dbReference type="Gene3D" id="1.20.1600.10">
    <property type="entry name" value="Outer membrane efflux proteins (OEP)"/>
    <property type="match status" value="1"/>
</dbReference>
<dbReference type="Proteomes" id="UP000218151">
    <property type="component" value="Unassembled WGS sequence"/>
</dbReference>
<evidence type="ECO:0008006" key="13">
    <source>
        <dbReference type="Google" id="ProtNLM"/>
    </source>
</evidence>
<dbReference type="PANTHER" id="PTHR30026:SF22">
    <property type="entry name" value="OUTER MEMBRANE EFFLUX PROTEIN"/>
    <property type="match status" value="1"/>
</dbReference>
<evidence type="ECO:0000256" key="7">
    <source>
        <dbReference type="ARBA" id="ARBA00023237"/>
    </source>
</evidence>
<keyword evidence="3" id="KW-0813">Transport</keyword>
<proteinExistence type="inferred from homology"/>
<keyword evidence="5" id="KW-0812">Transmembrane</keyword>
<evidence type="ECO:0000256" key="4">
    <source>
        <dbReference type="ARBA" id="ARBA00022452"/>
    </source>
</evidence>
<keyword evidence="8" id="KW-0175">Coiled coil</keyword>
<evidence type="ECO:0000256" key="3">
    <source>
        <dbReference type="ARBA" id="ARBA00022448"/>
    </source>
</evidence>
<feature type="region of interest" description="Disordered" evidence="9">
    <location>
        <begin position="483"/>
        <end position="530"/>
    </location>
</feature>
<dbReference type="EMBL" id="NSLI01000002">
    <property type="protein sequence ID" value="PAX08502.1"/>
    <property type="molecule type" value="Genomic_DNA"/>
</dbReference>
<comment type="similarity">
    <text evidence="2">Belongs to the outer membrane factor (OMF) (TC 1.B.17) family.</text>
</comment>
<keyword evidence="7" id="KW-0998">Cell outer membrane</keyword>
<dbReference type="GO" id="GO:0015288">
    <property type="term" value="F:porin activity"/>
    <property type="evidence" value="ECO:0007669"/>
    <property type="project" value="TreeGrafter"/>
</dbReference>
<comment type="caution">
    <text evidence="11">The sequence shown here is derived from an EMBL/GenBank/DDBJ whole genome shotgun (WGS) entry which is preliminary data.</text>
</comment>
<evidence type="ECO:0000256" key="1">
    <source>
        <dbReference type="ARBA" id="ARBA00004442"/>
    </source>
</evidence>
<sequence>MTRWMILAGTALAATAAPVGAQTRQGITPTPAPERVEAPQPPVPGATQTLAGALLLAYRGNPTLTGQRAAQRALDENVPIARSQGLPGVNAQAQATENLIIPGNQLLAAQRQFLAQTQLSVPLYQGGAVRNGVRAAETRVEAGQARLRDTEAQLFSNAVAAYMDVIRDEAVVALNRQNVRVLEINLQASRDRFEVGDLTRTDVAQSEARLAQARAQLQQAEAQLISSRENYIGIIGEPPGRLQDPPPLPNLPATPDQAVAVALDENPGLLAARRDRDASRFDVSVARANRLPSVNATLGGSYSSFLGSIPSVAGGFNIPNSARAADAGIGVTLPIFQGGRPAAQVRQAQARESQAIENVTATERNVVAQARSAFAVYQGSLQVIESAEVAVAANRLALEGVRAENSVGTRTVLDILDAEQELLNSQVTLVTARRDAYVAGFSLLAATGNAEARDLGLGGGQLYDPEVNYRRVRARFIDFDSDPRPMPVATSTANTPSQRADVTRPLDPLLNSAVDRSTRLTTGEDAPDRQ</sequence>
<dbReference type="SUPFAM" id="SSF56954">
    <property type="entry name" value="Outer membrane efflux proteins (OEP)"/>
    <property type="match status" value="1"/>
</dbReference>